<keyword evidence="1" id="KW-0812">Transmembrane</keyword>
<feature type="transmembrane region" description="Helical" evidence="1">
    <location>
        <begin position="12"/>
        <end position="34"/>
    </location>
</feature>
<dbReference type="PANTHER" id="PTHR34219">
    <property type="entry name" value="IRON-REGULATED INNER MEMBRANE PROTEIN-RELATED"/>
    <property type="match status" value="1"/>
</dbReference>
<evidence type="ECO:0000313" key="3">
    <source>
        <dbReference type="Proteomes" id="UP000481517"/>
    </source>
</evidence>
<gene>
    <name evidence="2" type="ORF">PSI9734_01753</name>
</gene>
<organism evidence="2 3">
    <name type="scientific">Pseudidiomarina piscicola</name>
    <dbReference type="NCBI Taxonomy" id="2614830"/>
    <lineage>
        <taxon>Bacteria</taxon>
        <taxon>Pseudomonadati</taxon>
        <taxon>Pseudomonadota</taxon>
        <taxon>Gammaproteobacteria</taxon>
        <taxon>Alteromonadales</taxon>
        <taxon>Idiomarinaceae</taxon>
        <taxon>Pseudidiomarina</taxon>
    </lineage>
</organism>
<accession>A0A6S6WS41</accession>
<sequence>MSMRKSLHKWHGWLGIIFMVPFLLICLTGSILIFKKEIDSLLLPEVATLAPSQQPRLPLDELKQRVNHQLPNFEIGSWEIFPPGHDEADRVFVIKKGTDIWHKVHLNPKTGQLTSLPTEPSHYLTDWLVELHYTLLLNDIEWLEFSFATEHFGLLLTLVLGLFLLFMGISGLIMYRRFWARFFTLRWNQRMLVVFSDLHKMGGTFASPVLLVLGITGVYYNGLIFYEEWTEHGGGQEHHIMAERLYSDSVNIDEIVADSRERIDGFKPTYILFPYEPGLPFTVFGRAPTANPLLSNYGSVSSYDASTGAHLSTYNLNEQGAGSKTLDAVRRLHFGSWGGLTVKVWYSFVGVLPLLLAVTGTYLWWQRRSKRARKRVKRL</sequence>
<name>A0A6S6WS41_9GAMM</name>
<feature type="transmembrane region" description="Helical" evidence="1">
    <location>
        <begin position="198"/>
        <end position="220"/>
    </location>
</feature>
<dbReference type="AlphaFoldDB" id="A0A6S6WS41"/>
<evidence type="ECO:0000313" key="2">
    <source>
        <dbReference type="EMBL" id="CAB0151364.1"/>
    </source>
</evidence>
<dbReference type="RefSeq" id="WP_246194859.1">
    <property type="nucleotide sequence ID" value="NZ_CADCXY010000004.1"/>
</dbReference>
<keyword evidence="1" id="KW-1133">Transmembrane helix</keyword>
<reference evidence="2 3" key="1">
    <citation type="submission" date="2020-02" db="EMBL/GenBank/DDBJ databases">
        <authorList>
            <person name="Rodrigo-Torres L."/>
            <person name="Arahal R. D."/>
            <person name="Lucena T."/>
        </authorList>
    </citation>
    <scope>NUCLEOTIDE SEQUENCE [LARGE SCALE GENOMIC DNA]</scope>
    <source>
        <strain evidence="2 3">CECT 9734</strain>
    </source>
</reference>
<dbReference type="PANTHER" id="PTHR34219:SF8">
    <property type="entry name" value="PEPSY DOMAIN-CONTAINING PROTEIN"/>
    <property type="match status" value="1"/>
</dbReference>
<feature type="transmembrane region" description="Helical" evidence="1">
    <location>
        <begin position="152"/>
        <end position="178"/>
    </location>
</feature>
<protein>
    <recommendedName>
        <fullName evidence="4">PepSY domain-containing protein</fullName>
    </recommendedName>
</protein>
<dbReference type="Proteomes" id="UP000481517">
    <property type="component" value="Unassembled WGS sequence"/>
</dbReference>
<keyword evidence="3" id="KW-1185">Reference proteome</keyword>
<dbReference type="InterPro" id="IPR005625">
    <property type="entry name" value="PepSY-ass_TM"/>
</dbReference>
<proteinExistence type="predicted"/>
<dbReference type="Pfam" id="PF03929">
    <property type="entry name" value="PepSY_TM"/>
    <property type="match status" value="1"/>
</dbReference>
<evidence type="ECO:0000256" key="1">
    <source>
        <dbReference type="SAM" id="Phobius"/>
    </source>
</evidence>
<feature type="transmembrane region" description="Helical" evidence="1">
    <location>
        <begin position="344"/>
        <end position="365"/>
    </location>
</feature>
<dbReference type="EMBL" id="CADCXY010000004">
    <property type="protein sequence ID" value="CAB0151364.1"/>
    <property type="molecule type" value="Genomic_DNA"/>
</dbReference>
<evidence type="ECO:0008006" key="4">
    <source>
        <dbReference type="Google" id="ProtNLM"/>
    </source>
</evidence>
<keyword evidence="1" id="KW-0472">Membrane</keyword>